<feature type="compositionally biased region" description="Polar residues" evidence="1">
    <location>
        <begin position="236"/>
        <end position="255"/>
    </location>
</feature>
<evidence type="ECO:0000313" key="2">
    <source>
        <dbReference type="EMBL" id="ETO20364.1"/>
    </source>
</evidence>
<keyword evidence="3" id="KW-1185">Reference proteome</keyword>
<evidence type="ECO:0000313" key="3">
    <source>
        <dbReference type="Proteomes" id="UP000023152"/>
    </source>
</evidence>
<sequence length="550" mass="63536">MCSKHMKKKIYVGDPVSLWSALWMRDDEWGDQKKSSKRGVEEAKRSQMMEFQHLYCVLLYVSHLPTKEELAKVIARIMPHYPQLRNIPLIAQSMIRSSFKVSEMKVEEHIYECRVDKKILEGNLDELCLKQKMDPRKPWWDVYLLTPNVPNDEEALNPLQATLCVVVFRFHQAIIDLPTVEQWVNDLSNCFRRLYHHSVDDFGLNGNNDNDIDDIYNNINDDEEEDEKMTELINEKQTPNPQPQFQPSKNKSKNIALSKHKSKSKSKSIRRLIDENTEDRIEEEIAAMNRDSTASFMSQSLNNRVKWLYVHLRNLYIWVQDGLTIAKIWLNADGNVFSNDSANKGNDNGNDNGNDQANALIIVNQSFEDTPFHAIAKQSRAKFTHIARSCVAGAIVRYCNDESSQGRPLDSQIKRDSKDNNNDDGNDEATLSSRLGRLSKARILEDFDLSQNETLPKSPNLFTSLFSRFFNHSFHTFVGVWKGTHWVEMLPSPLFQEKIGLTSIPLAIGEQFAHARQRLMHVAKPTDVFRCCCCCCFFFCFNDFYLSLFV</sequence>
<feature type="region of interest" description="Disordered" evidence="1">
    <location>
        <begin position="236"/>
        <end position="273"/>
    </location>
</feature>
<comment type="caution">
    <text evidence="2">The sequence shown here is derived from an EMBL/GenBank/DDBJ whole genome shotgun (WGS) entry which is preliminary data.</text>
</comment>
<dbReference type="Proteomes" id="UP000023152">
    <property type="component" value="Unassembled WGS sequence"/>
</dbReference>
<dbReference type="EMBL" id="ASPP01012686">
    <property type="protein sequence ID" value="ETO20364.1"/>
    <property type="molecule type" value="Genomic_DNA"/>
</dbReference>
<feature type="compositionally biased region" description="Basic residues" evidence="1">
    <location>
        <begin position="258"/>
        <end position="270"/>
    </location>
</feature>
<evidence type="ECO:0000256" key="1">
    <source>
        <dbReference type="SAM" id="MobiDB-lite"/>
    </source>
</evidence>
<accession>X6N3P7</accession>
<feature type="region of interest" description="Disordered" evidence="1">
    <location>
        <begin position="402"/>
        <end position="431"/>
    </location>
</feature>
<feature type="compositionally biased region" description="Basic and acidic residues" evidence="1">
    <location>
        <begin position="412"/>
        <end position="421"/>
    </location>
</feature>
<gene>
    <name evidence="2" type="ORF">RFI_16855</name>
</gene>
<reference evidence="2 3" key="1">
    <citation type="journal article" date="2013" name="Curr. Biol.">
        <title>The Genome of the Foraminiferan Reticulomyxa filosa.</title>
        <authorList>
            <person name="Glockner G."/>
            <person name="Hulsmann N."/>
            <person name="Schleicher M."/>
            <person name="Noegel A.A."/>
            <person name="Eichinger L."/>
            <person name="Gallinger C."/>
            <person name="Pawlowski J."/>
            <person name="Sierra R."/>
            <person name="Euteneuer U."/>
            <person name="Pillet L."/>
            <person name="Moustafa A."/>
            <person name="Platzer M."/>
            <person name="Groth M."/>
            <person name="Szafranski K."/>
            <person name="Schliwa M."/>
        </authorList>
    </citation>
    <scope>NUCLEOTIDE SEQUENCE [LARGE SCALE GENOMIC DNA]</scope>
</reference>
<organism evidence="2 3">
    <name type="scientific">Reticulomyxa filosa</name>
    <dbReference type="NCBI Taxonomy" id="46433"/>
    <lineage>
        <taxon>Eukaryota</taxon>
        <taxon>Sar</taxon>
        <taxon>Rhizaria</taxon>
        <taxon>Retaria</taxon>
        <taxon>Foraminifera</taxon>
        <taxon>Monothalamids</taxon>
        <taxon>Reticulomyxidae</taxon>
        <taxon>Reticulomyxa</taxon>
    </lineage>
</organism>
<name>X6N3P7_RETFI</name>
<proteinExistence type="predicted"/>
<protein>
    <submittedName>
        <fullName evidence="2">Uncharacterized protein</fullName>
    </submittedName>
</protein>
<dbReference type="AlphaFoldDB" id="X6N3P7"/>